<evidence type="ECO:0000256" key="4">
    <source>
        <dbReference type="ARBA" id="ARBA00022989"/>
    </source>
</evidence>
<comment type="caution">
    <text evidence="10">The sequence shown here is derived from an EMBL/GenBank/DDBJ whole genome shotgun (WGS) entry which is preliminary data.</text>
</comment>
<evidence type="ECO:0000256" key="3">
    <source>
        <dbReference type="ARBA" id="ARBA00022692"/>
    </source>
</evidence>
<dbReference type="Pfam" id="PF12704">
    <property type="entry name" value="MacB_PCD"/>
    <property type="match status" value="1"/>
</dbReference>
<evidence type="ECO:0000256" key="2">
    <source>
        <dbReference type="ARBA" id="ARBA00022475"/>
    </source>
</evidence>
<keyword evidence="11" id="KW-1185">Reference proteome</keyword>
<organism evidence="10 11">
    <name type="scientific">Duganella guangzhouensis</name>
    <dbReference type="NCBI Taxonomy" id="2666084"/>
    <lineage>
        <taxon>Bacteria</taxon>
        <taxon>Pseudomonadati</taxon>
        <taxon>Pseudomonadota</taxon>
        <taxon>Betaproteobacteria</taxon>
        <taxon>Burkholderiales</taxon>
        <taxon>Oxalobacteraceae</taxon>
        <taxon>Telluria group</taxon>
        <taxon>Duganella</taxon>
    </lineage>
</organism>
<keyword evidence="4 7" id="KW-1133">Transmembrane helix</keyword>
<dbReference type="RefSeq" id="WP_154375204.1">
    <property type="nucleotide sequence ID" value="NZ_WKJK01000004.1"/>
</dbReference>
<feature type="domain" description="ABC3 transporter permease C-terminal" evidence="8">
    <location>
        <begin position="298"/>
        <end position="409"/>
    </location>
</feature>
<evidence type="ECO:0000313" key="11">
    <source>
        <dbReference type="Proteomes" id="UP000433309"/>
    </source>
</evidence>
<feature type="transmembrane region" description="Helical" evidence="7">
    <location>
        <begin position="345"/>
        <end position="364"/>
    </location>
</feature>
<evidence type="ECO:0000256" key="6">
    <source>
        <dbReference type="ARBA" id="ARBA00038076"/>
    </source>
</evidence>
<comment type="subcellular location">
    <subcellularLocation>
        <location evidence="1">Cell membrane</location>
        <topology evidence="1">Multi-pass membrane protein</topology>
    </subcellularLocation>
</comment>
<feature type="transmembrane region" description="Helical" evidence="7">
    <location>
        <begin position="673"/>
        <end position="695"/>
    </location>
</feature>
<reference evidence="10 11" key="1">
    <citation type="submission" date="2019-11" db="EMBL/GenBank/DDBJ databases">
        <title>Novel species isolated from a subtropical stream in China.</title>
        <authorList>
            <person name="Lu H."/>
        </authorList>
    </citation>
    <scope>NUCLEOTIDE SEQUENCE [LARGE SCALE GENOMIC DNA]</scope>
    <source>
        <strain evidence="10 11">FT80W</strain>
    </source>
</reference>
<dbReference type="InterPro" id="IPR003838">
    <property type="entry name" value="ABC3_permease_C"/>
</dbReference>
<feature type="domain" description="ABC3 transporter permease C-terminal" evidence="8">
    <location>
        <begin position="680"/>
        <end position="792"/>
    </location>
</feature>
<dbReference type="InterPro" id="IPR025857">
    <property type="entry name" value="MacB_PCD"/>
</dbReference>
<evidence type="ECO:0000256" key="1">
    <source>
        <dbReference type="ARBA" id="ARBA00004651"/>
    </source>
</evidence>
<protein>
    <submittedName>
        <fullName evidence="10">FtsX-like permease family protein</fullName>
    </submittedName>
</protein>
<dbReference type="GO" id="GO:0005886">
    <property type="term" value="C:plasma membrane"/>
    <property type="evidence" value="ECO:0007669"/>
    <property type="project" value="UniProtKB-SubCell"/>
</dbReference>
<dbReference type="PROSITE" id="PS51257">
    <property type="entry name" value="PROKAR_LIPOPROTEIN"/>
    <property type="match status" value="1"/>
</dbReference>
<dbReference type="PANTHER" id="PTHR30572">
    <property type="entry name" value="MEMBRANE COMPONENT OF TRANSPORTER-RELATED"/>
    <property type="match status" value="1"/>
</dbReference>
<evidence type="ECO:0000259" key="9">
    <source>
        <dbReference type="Pfam" id="PF12704"/>
    </source>
</evidence>
<dbReference type="InterPro" id="IPR050250">
    <property type="entry name" value="Macrolide_Exporter_MacB"/>
</dbReference>
<sequence>MTLRDFRIGWRLLVQQPAYSLVVIGGLAVGFAACFLLFGYVAFCLNFNSSIPDNDRVVAVKQRINVFPRPDWQLIALLRLRDVARDSGMVSTSIMMRNLDTPLRAGAELRALDLQVADPDFRTLFGIHAIEGDLQAALTQPDGLALTRLAAAKLFGTRQALGQSVQAGDVTLQVRALLPDPPANSSLQYEALVGTASSAWPERDTAFSKNGRGRLYMKLKPDASPATLTALLQEASERDPFNQRMRNGAMGKSLNGRNVADIRLLPLRDAYFDEDMAASRSGESYGRRSSVYGLAAGGLLILLLAAINYVNLATVRTLRRQREIGLRKLLGASAGQLIRQFLSEAILTTLLAAVLGLMLAWLLLPTFSDLLNRRLDGMFTPLHCVIALGFSIVIGVCAGAYPAWLARHALPATALAGRDNSETMAGLWLRRVLTVLQFASAMALSAATLAVGWQTWYASHASPGLDIARLLLLDLPGDRGGKPAADAFLDQLRRLPGVDSVATISEAVGRDGLKIINVTATRDGNEIPLEAKYVSPNWFDANGLRALYGRTFNPRIDPHDDKDIGGVLLNAEGAAALGYATPQEAVGQTLPPAGAQIIGIAPEVRYQGLHAPSKALVYRVRSGEVVMLRTALSPQAAYALIEPLWQRNFPNAILEIQTQQAVLANRYAGDARLMRILAISSLTAIALAAFGIYVLSAYSVQRSRREIVLRKLHGAAGKDIALMLAREFSALVAAGAIIGLPLAALATQRYLAGYTEHAPVGIWTLAAALLLAVLVALLATTRHTLTAMRMPPMLALKD</sequence>
<feature type="transmembrane region" description="Helical" evidence="7">
    <location>
        <begin position="21"/>
        <end position="43"/>
    </location>
</feature>
<evidence type="ECO:0000313" key="10">
    <source>
        <dbReference type="EMBL" id="MRW90075.1"/>
    </source>
</evidence>
<dbReference type="GO" id="GO:0022857">
    <property type="term" value="F:transmembrane transporter activity"/>
    <property type="evidence" value="ECO:0007669"/>
    <property type="project" value="TreeGrafter"/>
</dbReference>
<feature type="transmembrane region" description="Helical" evidence="7">
    <location>
        <begin position="760"/>
        <end position="780"/>
    </location>
</feature>
<dbReference type="EMBL" id="WKJK01000004">
    <property type="protein sequence ID" value="MRW90075.1"/>
    <property type="molecule type" value="Genomic_DNA"/>
</dbReference>
<proteinExistence type="inferred from homology"/>
<dbReference type="PANTHER" id="PTHR30572:SF4">
    <property type="entry name" value="ABC TRANSPORTER PERMEASE YTRF"/>
    <property type="match status" value="1"/>
</dbReference>
<evidence type="ECO:0000256" key="7">
    <source>
        <dbReference type="SAM" id="Phobius"/>
    </source>
</evidence>
<evidence type="ECO:0000259" key="8">
    <source>
        <dbReference type="Pfam" id="PF02687"/>
    </source>
</evidence>
<keyword evidence="5 7" id="KW-0472">Membrane</keyword>
<dbReference type="Pfam" id="PF02687">
    <property type="entry name" value="FtsX"/>
    <property type="match status" value="2"/>
</dbReference>
<feature type="transmembrane region" description="Helical" evidence="7">
    <location>
        <begin position="384"/>
        <end position="406"/>
    </location>
</feature>
<accession>A0A6I2KVI6</accession>
<name>A0A6I2KVI6_9BURK</name>
<keyword evidence="3 7" id="KW-0812">Transmembrane</keyword>
<dbReference type="Proteomes" id="UP000433309">
    <property type="component" value="Unassembled WGS sequence"/>
</dbReference>
<comment type="similarity">
    <text evidence="6">Belongs to the ABC-4 integral membrane protein family.</text>
</comment>
<evidence type="ECO:0000256" key="5">
    <source>
        <dbReference type="ARBA" id="ARBA00023136"/>
    </source>
</evidence>
<feature type="transmembrane region" description="Helical" evidence="7">
    <location>
        <begin position="291"/>
        <end position="312"/>
    </location>
</feature>
<dbReference type="AlphaFoldDB" id="A0A6I2KVI6"/>
<keyword evidence="2" id="KW-1003">Cell membrane</keyword>
<feature type="domain" description="MacB-like periplasmic core" evidence="9">
    <location>
        <begin position="20"/>
        <end position="234"/>
    </location>
</feature>
<feature type="transmembrane region" description="Helical" evidence="7">
    <location>
        <begin position="427"/>
        <end position="453"/>
    </location>
</feature>
<gene>
    <name evidence="10" type="ORF">GJ699_08780</name>
</gene>
<feature type="transmembrane region" description="Helical" evidence="7">
    <location>
        <begin position="728"/>
        <end position="748"/>
    </location>
</feature>